<proteinExistence type="predicted"/>
<evidence type="ECO:0000313" key="3">
    <source>
        <dbReference type="Proteomes" id="UP000035489"/>
    </source>
</evidence>
<dbReference type="AlphaFoldDB" id="A0A0H1RAY5"/>
<sequence>MSQNNDEPRYQDQPEAIPSDLIHHKLEMFCCQPDAWAEAHEHWLADEPPDQVAGAISQHGA</sequence>
<feature type="region of interest" description="Disordered" evidence="1">
    <location>
        <begin position="41"/>
        <end position="61"/>
    </location>
</feature>
<dbReference type="Proteomes" id="UP000035489">
    <property type="component" value="Unassembled WGS sequence"/>
</dbReference>
<organism evidence="2 3">
    <name type="scientific">Microvirga vignae</name>
    <dbReference type="NCBI Taxonomy" id="1225564"/>
    <lineage>
        <taxon>Bacteria</taxon>
        <taxon>Pseudomonadati</taxon>
        <taxon>Pseudomonadota</taxon>
        <taxon>Alphaproteobacteria</taxon>
        <taxon>Hyphomicrobiales</taxon>
        <taxon>Methylobacteriaceae</taxon>
        <taxon>Microvirga</taxon>
    </lineage>
</organism>
<comment type="caution">
    <text evidence="2">The sequence shown here is derived from an EMBL/GenBank/DDBJ whole genome shotgun (WGS) entry which is preliminary data.</text>
</comment>
<accession>A0A0H1RAY5</accession>
<protein>
    <submittedName>
        <fullName evidence="2">Uncharacterized protein</fullName>
    </submittedName>
</protein>
<keyword evidence="3" id="KW-1185">Reference proteome</keyword>
<name>A0A0H1RAY5_9HYPH</name>
<reference evidence="2 3" key="1">
    <citation type="submission" date="2015-05" db="EMBL/GenBank/DDBJ databases">
        <title>Draft genome sequence of Microvirga vignae strain BR3299, a novel nitrogen fixing bacteria isolated from Brazil semi-aired region.</title>
        <authorList>
            <person name="Zilli J.E."/>
            <person name="Passos S.R."/>
            <person name="Leite J."/>
            <person name="Baldani J.I."/>
            <person name="Xavier G.R."/>
            <person name="Rumjaneck N.G."/>
            <person name="Simoes-Araujo J.L."/>
        </authorList>
    </citation>
    <scope>NUCLEOTIDE SEQUENCE [LARGE SCALE GENOMIC DNA]</scope>
    <source>
        <strain evidence="2 3">BR3299</strain>
    </source>
</reference>
<evidence type="ECO:0000313" key="2">
    <source>
        <dbReference type="EMBL" id="KLK92239.1"/>
    </source>
</evidence>
<evidence type="ECO:0000256" key="1">
    <source>
        <dbReference type="SAM" id="MobiDB-lite"/>
    </source>
</evidence>
<dbReference type="EMBL" id="LCYG01000038">
    <property type="protein sequence ID" value="KLK92239.1"/>
    <property type="molecule type" value="Genomic_DNA"/>
</dbReference>
<gene>
    <name evidence="2" type="ORF">AA309_15605</name>
</gene>